<accession>A0A1B9B6X8</accession>
<dbReference type="Gene3D" id="3.40.50.360">
    <property type="match status" value="1"/>
</dbReference>
<dbReference type="AlphaFoldDB" id="A0A1B9B6X8"/>
<dbReference type="SUPFAM" id="SSF52218">
    <property type="entry name" value="Flavoproteins"/>
    <property type="match status" value="1"/>
</dbReference>
<dbReference type="PANTHER" id="PTHR43278:SF4">
    <property type="entry name" value="NAD(P)H-DEPENDENT FMN-CONTAINING OXIDOREDUCTASE YWQN-RELATED"/>
    <property type="match status" value="1"/>
</dbReference>
<dbReference type="PANTHER" id="PTHR43278">
    <property type="entry name" value="NAD(P)H-DEPENDENT FMN-CONTAINING OXIDOREDUCTASE YWQN-RELATED"/>
    <property type="match status" value="1"/>
</dbReference>
<dbReference type="InterPro" id="IPR005025">
    <property type="entry name" value="FMN_Rdtase-like_dom"/>
</dbReference>
<dbReference type="EMBL" id="MAYT01000004">
    <property type="protein sequence ID" value="OCA91881.1"/>
    <property type="molecule type" value="Genomic_DNA"/>
</dbReference>
<dbReference type="Proteomes" id="UP000092578">
    <property type="component" value="Unassembled WGS sequence"/>
</dbReference>
<evidence type="ECO:0000259" key="3">
    <source>
        <dbReference type="Pfam" id="PF03358"/>
    </source>
</evidence>
<dbReference type="GO" id="GO:0016491">
    <property type="term" value="F:oxidoreductase activity"/>
    <property type="evidence" value="ECO:0007669"/>
    <property type="project" value="InterPro"/>
</dbReference>
<evidence type="ECO:0000256" key="1">
    <source>
        <dbReference type="ARBA" id="ARBA00022630"/>
    </source>
</evidence>
<evidence type="ECO:0000256" key="2">
    <source>
        <dbReference type="ARBA" id="ARBA00022643"/>
    </source>
</evidence>
<feature type="domain" description="NADPH-dependent FMN reductase-like" evidence="3">
    <location>
        <begin position="1"/>
        <end position="104"/>
    </location>
</feature>
<comment type="caution">
    <text evidence="4">The sequence shown here is derived from an EMBL/GenBank/DDBJ whole genome shotgun (WGS) entry which is preliminary data.</text>
</comment>
<evidence type="ECO:0000313" key="4">
    <source>
        <dbReference type="EMBL" id="OCA91881.1"/>
    </source>
</evidence>
<keyword evidence="5" id="KW-1185">Reference proteome</keyword>
<dbReference type="RefSeq" id="WP_065409705.1">
    <property type="nucleotide sequence ID" value="NZ_MAYT01000004.1"/>
</dbReference>
<dbReference type="InterPro" id="IPR051796">
    <property type="entry name" value="ISF_SsuE-like"/>
</dbReference>
<keyword evidence="1" id="KW-0285">Flavoprotein</keyword>
<keyword evidence="2" id="KW-0288">FMN</keyword>
<dbReference type="Pfam" id="PF03358">
    <property type="entry name" value="FMN_red"/>
    <property type="match status" value="1"/>
</dbReference>
<evidence type="ECO:0000313" key="5">
    <source>
        <dbReference type="Proteomes" id="UP000092578"/>
    </source>
</evidence>
<dbReference type="InterPro" id="IPR029039">
    <property type="entry name" value="Flavoprotein-like_sf"/>
</dbReference>
<sequence length="185" mass="21110">MKITTFIGSSRKESNSELLADIVTKEVEHQKIDLKDLSIQPIHDLRHADGGFQLVDDDYDVIIKALLESDTVIFSTPIYWYTMSGIMKNMIDRLSQAIRDERFPQLTEHLQTVEAIVLAVGGDDPKIKGLPLIQQFQYTFDFLNMRFSTYILGEGNRPGDILQDEQALVQADLLNKRLKERQPSA</sequence>
<proteinExistence type="predicted"/>
<reference evidence="5" key="1">
    <citation type="submission" date="2016-05" db="EMBL/GenBank/DDBJ databases">
        <authorList>
            <person name="Liu B."/>
            <person name="Wang J."/>
            <person name="Zhu Y."/>
            <person name="Liu G."/>
            <person name="Chen Q."/>
            <person name="Chen Z."/>
            <person name="Lan J."/>
            <person name="Che J."/>
            <person name="Ge C."/>
            <person name="Shi H."/>
            <person name="Pan Z."/>
            <person name="Liu X."/>
        </authorList>
    </citation>
    <scope>NUCLEOTIDE SEQUENCE [LARGE SCALE GENOMIC DNA]</scope>
    <source>
        <strain evidence="5">FJAT-27215</strain>
    </source>
</reference>
<organism evidence="4 5">
    <name type="scientific">Pseudobacillus wudalianchiensis</name>
    <dbReference type="NCBI Taxonomy" id="1743143"/>
    <lineage>
        <taxon>Bacteria</taxon>
        <taxon>Bacillati</taxon>
        <taxon>Bacillota</taxon>
        <taxon>Bacilli</taxon>
        <taxon>Bacillales</taxon>
        <taxon>Bacillaceae</taxon>
        <taxon>Pseudobacillus</taxon>
    </lineage>
</organism>
<gene>
    <name evidence="4" type="ORF">A8F95_19345</name>
</gene>
<protein>
    <submittedName>
        <fullName evidence="4">NAD(P)H-dependent oxidoreductase</fullName>
    </submittedName>
</protein>
<name>A0A1B9B6X8_9BACI</name>